<dbReference type="Gene3D" id="1.10.287.1260">
    <property type="match status" value="1"/>
</dbReference>
<evidence type="ECO:0000313" key="11">
    <source>
        <dbReference type="Proteomes" id="UP000051500"/>
    </source>
</evidence>
<proteinExistence type="inferred from homology"/>
<dbReference type="Gene3D" id="2.30.30.60">
    <property type="match status" value="1"/>
</dbReference>
<dbReference type="GO" id="GO:0005886">
    <property type="term" value="C:plasma membrane"/>
    <property type="evidence" value="ECO:0007669"/>
    <property type="project" value="UniProtKB-SubCell"/>
</dbReference>
<dbReference type="Proteomes" id="UP000051500">
    <property type="component" value="Unassembled WGS sequence"/>
</dbReference>
<evidence type="ECO:0000313" key="10">
    <source>
        <dbReference type="EMBL" id="KRN89975.1"/>
    </source>
</evidence>
<sequence>MNLFNLAYFIKKQVDSDSIPKELKKHTNFFSSYFQNIDWDGLISKIISTTILVIVVSVLFFILNSIGKKIIKKSFHKPRKNKKLSPGRVNTIYSLTLNIFHYTILFFYFYAILSVLGIPVGTLLAGASILSVAIGLGAQGFVTDMVTGLFILAEQQFTVGENVKLDSIEGTVHAIGLRTTQIMGYDGILHFVPNRNIKTVSNFSRNDMRAIINIHLQPGQNITKIEEIITEVNDHLVPENQNITKGPDILGMVDTGNGALAIRISIFTKNGAQGSTQRQFLQAYYAALQDNGIKVAPALINLTY</sequence>
<evidence type="ECO:0000256" key="3">
    <source>
        <dbReference type="ARBA" id="ARBA00022475"/>
    </source>
</evidence>
<dbReference type="PANTHER" id="PTHR30460">
    <property type="entry name" value="MODERATE CONDUCTANCE MECHANOSENSITIVE CHANNEL YBIO"/>
    <property type="match status" value="1"/>
</dbReference>
<dbReference type="Pfam" id="PF00924">
    <property type="entry name" value="MS_channel_2nd"/>
    <property type="match status" value="1"/>
</dbReference>
<dbReference type="Gene3D" id="3.30.70.100">
    <property type="match status" value="1"/>
</dbReference>
<dbReference type="InterPro" id="IPR006685">
    <property type="entry name" value="MscS_channel_2nd"/>
</dbReference>
<keyword evidence="3" id="KW-1003">Cell membrane</keyword>
<evidence type="ECO:0000259" key="9">
    <source>
        <dbReference type="Pfam" id="PF21088"/>
    </source>
</evidence>
<dbReference type="EMBL" id="JQBZ01000007">
    <property type="protein sequence ID" value="KRN89975.1"/>
    <property type="molecule type" value="Genomic_DNA"/>
</dbReference>
<organism evidence="10 11">
    <name type="scientific">Ligilactobacillus ceti DSM 22408</name>
    <dbReference type="NCBI Taxonomy" id="1122146"/>
    <lineage>
        <taxon>Bacteria</taxon>
        <taxon>Bacillati</taxon>
        <taxon>Bacillota</taxon>
        <taxon>Bacilli</taxon>
        <taxon>Lactobacillales</taxon>
        <taxon>Lactobacillaceae</taxon>
        <taxon>Ligilactobacillus</taxon>
    </lineage>
</organism>
<dbReference type="InterPro" id="IPR011066">
    <property type="entry name" value="MscS_channel_C_sf"/>
</dbReference>
<feature type="domain" description="Mechanosensitive ion channel MscS" evidence="8">
    <location>
        <begin position="142"/>
        <end position="205"/>
    </location>
</feature>
<reference evidence="10 11" key="1">
    <citation type="journal article" date="2015" name="Genome Announc.">
        <title>Expanding the biotechnology potential of lactobacilli through comparative genomics of 213 strains and associated genera.</title>
        <authorList>
            <person name="Sun Z."/>
            <person name="Harris H.M."/>
            <person name="McCann A."/>
            <person name="Guo C."/>
            <person name="Argimon S."/>
            <person name="Zhang W."/>
            <person name="Yang X."/>
            <person name="Jeffery I.B."/>
            <person name="Cooney J.C."/>
            <person name="Kagawa T.F."/>
            <person name="Liu W."/>
            <person name="Song Y."/>
            <person name="Salvetti E."/>
            <person name="Wrobel A."/>
            <person name="Rasinkangas P."/>
            <person name="Parkhill J."/>
            <person name="Rea M.C."/>
            <person name="O'Sullivan O."/>
            <person name="Ritari J."/>
            <person name="Douillard F.P."/>
            <person name="Paul Ross R."/>
            <person name="Yang R."/>
            <person name="Briner A.E."/>
            <person name="Felis G.E."/>
            <person name="de Vos W.M."/>
            <person name="Barrangou R."/>
            <person name="Klaenhammer T.R."/>
            <person name="Caufield P.W."/>
            <person name="Cui Y."/>
            <person name="Zhang H."/>
            <person name="O'Toole P.W."/>
        </authorList>
    </citation>
    <scope>NUCLEOTIDE SEQUENCE [LARGE SCALE GENOMIC DNA]</scope>
    <source>
        <strain evidence="10 11">DSM 22408</strain>
    </source>
</reference>
<feature type="domain" description="Mechanosensitive ion channel transmembrane helices 2/3" evidence="9">
    <location>
        <begin position="98"/>
        <end position="139"/>
    </location>
</feature>
<feature type="transmembrane region" description="Helical" evidence="7">
    <location>
        <begin position="116"/>
        <end position="136"/>
    </location>
</feature>
<dbReference type="PANTHER" id="PTHR30460:SF0">
    <property type="entry name" value="MODERATE CONDUCTANCE MECHANOSENSITIVE CHANNEL YBIO"/>
    <property type="match status" value="1"/>
</dbReference>
<name>A0A0R2KUC6_9LACO</name>
<dbReference type="SUPFAM" id="SSF82861">
    <property type="entry name" value="Mechanosensitive channel protein MscS (YggB), transmembrane region"/>
    <property type="match status" value="1"/>
</dbReference>
<dbReference type="RefSeq" id="WP_051188932.1">
    <property type="nucleotide sequence ID" value="NZ_AUHP01000017.1"/>
</dbReference>
<dbReference type="InterPro" id="IPR023408">
    <property type="entry name" value="MscS_beta-dom_sf"/>
</dbReference>
<keyword evidence="5 7" id="KW-1133">Transmembrane helix</keyword>
<evidence type="ECO:0000256" key="5">
    <source>
        <dbReference type="ARBA" id="ARBA00022989"/>
    </source>
</evidence>
<dbReference type="SUPFAM" id="SSF82689">
    <property type="entry name" value="Mechanosensitive channel protein MscS (YggB), C-terminal domain"/>
    <property type="match status" value="1"/>
</dbReference>
<accession>A0A0R2KUC6</accession>
<dbReference type="InterPro" id="IPR045276">
    <property type="entry name" value="YbiO_bact"/>
</dbReference>
<comment type="subcellular location">
    <subcellularLocation>
        <location evidence="1">Cell membrane</location>
        <topology evidence="1">Multi-pass membrane protein</topology>
    </subcellularLocation>
</comment>
<evidence type="ECO:0000256" key="6">
    <source>
        <dbReference type="ARBA" id="ARBA00023136"/>
    </source>
</evidence>
<dbReference type="AlphaFoldDB" id="A0A0R2KUC6"/>
<evidence type="ECO:0000256" key="1">
    <source>
        <dbReference type="ARBA" id="ARBA00004651"/>
    </source>
</evidence>
<dbReference type="InterPro" id="IPR010920">
    <property type="entry name" value="LSM_dom_sf"/>
</dbReference>
<comment type="similarity">
    <text evidence="2">Belongs to the MscS (TC 1.A.23) family.</text>
</comment>
<comment type="caution">
    <text evidence="10">The sequence shown here is derived from an EMBL/GenBank/DDBJ whole genome shotgun (WGS) entry which is preliminary data.</text>
</comment>
<evidence type="ECO:0000259" key="8">
    <source>
        <dbReference type="Pfam" id="PF00924"/>
    </source>
</evidence>
<evidence type="ECO:0000256" key="2">
    <source>
        <dbReference type="ARBA" id="ARBA00008017"/>
    </source>
</evidence>
<dbReference type="STRING" id="1122146.IV53_GL001093"/>
<dbReference type="PATRIC" id="fig|1122146.4.peg.1130"/>
<dbReference type="InterPro" id="IPR011014">
    <property type="entry name" value="MscS_channel_TM-2"/>
</dbReference>
<dbReference type="OrthoDB" id="9809206at2"/>
<keyword evidence="11" id="KW-1185">Reference proteome</keyword>
<dbReference type="eggNOG" id="COG0668">
    <property type="taxonomic scope" value="Bacteria"/>
</dbReference>
<gene>
    <name evidence="10" type="ORF">IV53_GL001093</name>
</gene>
<evidence type="ECO:0000256" key="4">
    <source>
        <dbReference type="ARBA" id="ARBA00022692"/>
    </source>
</evidence>
<dbReference type="SUPFAM" id="SSF50182">
    <property type="entry name" value="Sm-like ribonucleoproteins"/>
    <property type="match status" value="1"/>
</dbReference>
<dbReference type="GO" id="GO:0008381">
    <property type="term" value="F:mechanosensitive monoatomic ion channel activity"/>
    <property type="evidence" value="ECO:0007669"/>
    <property type="project" value="InterPro"/>
</dbReference>
<feature type="transmembrane region" description="Helical" evidence="7">
    <location>
        <begin position="46"/>
        <end position="66"/>
    </location>
</feature>
<dbReference type="Pfam" id="PF21088">
    <property type="entry name" value="MS_channel_1st"/>
    <property type="match status" value="1"/>
</dbReference>
<protein>
    <submittedName>
        <fullName evidence="10">Small-conductance mechanosensitive channel</fullName>
    </submittedName>
</protein>
<evidence type="ECO:0000256" key="7">
    <source>
        <dbReference type="SAM" id="Phobius"/>
    </source>
</evidence>
<keyword evidence="4 7" id="KW-0812">Transmembrane</keyword>
<keyword evidence="6 7" id="KW-0472">Membrane</keyword>
<feature type="transmembrane region" description="Helical" evidence="7">
    <location>
        <begin position="87"/>
        <end position="110"/>
    </location>
</feature>
<dbReference type="InterPro" id="IPR049142">
    <property type="entry name" value="MS_channel_1st"/>
</dbReference>